<accession>A0A1A9F488</accession>
<dbReference type="PANTHER" id="PTHR13847:SF281">
    <property type="entry name" value="FAD DEPENDENT OXIDOREDUCTASE DOMAIN-CONTAINING PROTEIN"/>
    <property type="match status" value="1"/>
</dbReference>
<reference evidence="4" key="1">
    <citation type="submission" date="2016-05" db="EMBL/GenBank/DDBJ databases">
        <authorList>
            <person name="Baek K."/>
            <person name="Yang S.-J."/>
        </authorList>
    </citation>
    <scope>NUCLEOTIDE SEQUENCE [LARGE SCALE GENOMIC DNA]</scope>
    <source>
        <strain evidence="4">ST58-10</strain>
    </source>
</reference>
<organism evidence="3 4">
    <name type="scientific">Marinobacterium aestuarii</name>
    <dbReference type="NCBI Taxonomy" id="1821621"/>
    <lineage>
        <taxon>Bacteria</taxon>
        <taxon>Pseudomonadati</taxon>
        <taxon>Pseudomonadota</taxon>
        <taxon>Gammaproteobacteria</taxon>
        <taxon>Oceanospirillales</taxon>
        <taxon>Oceanospirillaceae</taxon>
        <taxon>Marinobacterium</taxon>
    </lineage>
</organism>
<evidence type="ECO:0000313" key="3">
    <source>
        <dbReference type="EMBL" id="ANG64995.1"/>
    </source>
</evidence>
<dbReference type="STRING" id="1821621.A8C75_22615"/>
<dbReference type="GO" id="GO:0005737">
    <property type="term" value="C:cytoplasm"/>
    <property type="evidence" value="ECO:0007669"/>
    <property type="project" value="TreeGrafter"/>
</dbReference>
<evidence type="ECO:0000256" key="1">
    <source>
        <dbReference type="ARBA" id="ARBA00023002"/>
    </source>
</evidence>
<gene>
    <name evidence="3" type="ORF">A8C75_22615</name>
</gene>
<dbReference type="Proteomes" id="UP000078070">
    <property type="component" value="Chromosome"/>
</dbReference>
<dbReference type="Gene3D" id="3.50.50.60">
    <property type="entry name" value="FAD/NAD(P)-binding domain"/>
    <property type="match status" value="1"/>
</dbReference>
<dbReference type="Gene3D" id="3.30.9.10">
    <property type="entry name" value="D-Amino Acid Oxidase, subunit A, domain 2"/>
    <property type="match status" value="1"/>
</dbReference>
<dbReference type="EMBL" id="CP015839">
    <property type="protein sequence ID" value="ANG64995.1"/>
    <property type="molecule type" value="Genomic_DNA"/>
</dbReference>
<evidence type="ECO:0000259" key="2">
    <source>
        <dbReference type="Pfam" id="PF01266"/>
    </source>
</evidence>
<dbReference type="SUPFAM" id="SSF51905">
    <property type="entry name" value="FAD/NAD(P)-binding domain"/>
    <property type="match status" value="1"/>
</dbReference>
<protein>
    <submittedName>
        <fullName evidence="3">Oxidoreductase</fullName>
    </submittedName>
</protein>
<proteinExistence type="predicted"/>
<name>A0A1A9F488_9GAMM</name>
<dbReference type="AlphaFoldDB" id="A0A1A9F488"/>
<keyword evidence="4" id="KW-1185">Reference proteome</keyword>
<dbReference type="GO" id="GO:0016491">
    <property type="term" value="F:oxidoreductase activity"/>
    <property type="evidence" value="ECO:0007669"/>
    <property type="project" value="UniProtKB-KW"/>
</dbReference>
<reference evidence="3 4" key="2">
    <citation type="journal article" date="2018" name="Int. J. Syst. Evol. Microbiol.">
        <title>Marinobacterium aestuarii sp. nov., a benzene-degrading marine bacterium isolated from estuary sediment.</title>
        <authorList>
            <person name="Bae S.S."/>
            <person name="Jung J."/>
            <person name="Chung D."/>
            <person name="Baek K."/>
        </authorList>
    </citation>
    <scope>NUCLEOTIDE SEQUENCE [LARGE SCALE GENOMIC DNA]</scope>
    <source>
        <strain evidence="3 4">ST58-10</strain>
    </source>
</reference>
<feature type="domain" description="FAD dependent oxidoreductase" evidence="2">
    <location>
        <begin position="31"/>
        <end position="386"/>
    </location>
</feature>
<dbReference type="InterPro" id="IPR006076">
    <property type="entry name" value="FAD-dep_OxRdtase"/>
</dbReference>
<dbReference type="RefSeq" id="WP_067386784.1">
    <property type="nucleotide sequence ID" value="NZ_CP015839.1"/>
</dbReference>
<sequence length="431" mass="47185">MHDTGFAASYYAASAHSVEPWPTLQGEVQADVCIIGAGYTGLSTALHLREQGYSVVVLEAARVAQGASGRNGGQVCVGLNLGQHELEAWLGAEHAQQLWELSVEAVALVKDLIARHKIHCDLKAGILHSAFKPSHVGPMQRETEHLQQHYGYQGLRFVPRDELRTMLGTERYQGAQLFTDALHLHPLNYALGLAQAARAKGVQIFENSRALDYQHEGSSNENAQINTAQGSVRAKTLVLACNGYLGALEPRIAGKIMPINNFILATEPLGADLARSLIRDDVAVADSKFVVNYFRLTADHRLLFGGGENYRSRFPADIPTFVRKHLLQVYPQLESTRIDYAWGGTLAITRNRMPFFRRLDQNLYVAQGYSGHGIALATLGGKLISDAISGSSEGFDILARVPSPGFPGGTLLRWPALVAGMLYYQLRDRLS</sequence>
<dbReference type="OrthoDB" id="311718at2"/>
<dbReference type="InterPro" id="IPR036188">
    <property type="entry name" value="FAD/NAD-bd_sf"/>
</dbReference>
<evidence type="ECO:0000313" key="4">
    <source>
        <dbReference type="Proteomes" id="UP000078070"/>
    </source>
</evidence>
<dbReference type="PANTHER" id="PTHR13847">
    <property type="entry name" value="SARCOSINE DEHYDROGENASE-RELATED"/>
    <property type="match status" value="1"/>
</dbReference>
<keyword evidence="1" id="KW-0560">Oxidoreductase</keyword>
<dbReference type="KEGG" id="mars:A8C75_22615"/>
<dbReference type="Pfam" id="PF01266">
    <property type="entry name" value="DAO"/>
    <property type="match status" value="1"/>
</dbReference>